<dbReference type="InParanoid" id="A0A0C2TAC7"/>
<name>A0A0C2TAC7_AMAMK</name>
<evidence type="ECO:0000256" key="1">
    <source>
        <dbReference type="SAM" id="Phobius"/>
    </source>
</evidence>
<keyword evidence="3" id="KW-1185">Reference proteome</keyword>
<keyword evidence="1" id="KW-0812">Transmembrane</keyword>
<evidence type="ECO:0000313" key="2">
    <source>
        <dbReference type="EMBL" id="KIL63644.1"/>
    </source>
</evidence>
<dbReference type="EMBL" id="KN818257">
    <property type="protein sequence ID" value="KIL63644.1"/>
    <property type="molecule type" value="Genomic_DNA"/>
</dbReference>
<dbReference type="HOGENOM" id="CLU_3086743_0_0_1"/>
<keyword evidence="1" id="KW-0472">Membrane</keyword>
<gene>
    <name evidence="2" type="ORF">M378DRAFT_164331</name>
</gene>
<reference evidence="2 3" key="1">
    <citation type="submission" date="2014-04" db="EMBL/GenBank/DDBJ databases">
        <title>Evolutionary Origins and Diversification of the Mycorrhizal Mutualists.</title>
        <authorList>
            <consortium name="DOE Joint Genome Institute"/>
            <consortium name="Mycorrhizal Genomics Consortium"/>
            <person name="Kohler A."/>
            <person name="Kuo A."/>
            <person name="Nagy L.G."/>
            <person name="Floudas D."/>
            <person name="Copeland A."/>
            <person name="Barry K.W."/>
            <person name="Cichocki N."/>
            <person name="Veneault-Fourrey C."/>
            <person name="LaButti K."/>
            <person name="Lindquist E.A."/>
            <person name="Lipzen A."/>
            <person name="Lundell T."/>
            <person name="Morin E."/>
            <person name="Murat C."/>
            <person name="Riley R."/>
            <person name="Ohm R."/>
            <person name="Sun H."/>
            <person name="Tunlid A."/>
            <person name="Henrissat B."/>
            <person name="Grigoriev I.V."/>
            <person name="Hibbett D.S."/>
            <person name="Martin F."/>
        </authorList>
    </citation>
    <scope>NUCLEOTIDE SEQUENCE [LARGE SCALE GENOMIC DNA]</scope>
    <source>
        <strain evidence="2 3">Koide BX008</strain>
    </source>
</reference>
<dbReference type="Proteomes" id="UP000054549">
    <property type="component" value="Unassembled WGS sequence"/>
</dbReference>
<feature type="transmembrane region" description="Helical" evidence="1">
    <location>
        <begin position="12"/>
        <end position="30"/>
    </location>
</feature>
<organism evidence="2 3">
    <name type="scientific">Amanita muscaria (strain Koide BX008)</name>
    <dbReference type="NCBI Taxonomy" id="946122"/>
    <lineage>
        <taxon>Eukaryota</taxon>
        <taxon>Fungi</taxon>
        <taxon>Dikarya</taxon>
        <taxon>Basidiomycota</taxon>
        <taxon>Agaricomycotina</taxon>
        <taxon>Agaricomycetes</taxon>
        <taxon>Agaricomycetidae</taxon>
        <taxon>Agaricales</taxon>
        <taxon>Pluteineae</taxon>
        <taxon>Amanitaceae</taxon>
        <taxon>Amanita</taxon>
    </lineage>
</organism>
<keyword evidence="1" id="KW-1133">Transmembrane helix</keyword>
<proteinExistence type="predicted"/>
<accession>A0A0C2TAC7</accession>
<dbReference type="AlphaFoldDB" id="A0A0C2TAC7"/>
<protein>
    <submittedName>
        <fullName evidence="2">Uncharacterized protein</fullName>
    </submittedName>
</protein>
<evidence type="ECO:0000313" key="3">
    <source>
        <dbReference type="Proteomes" id="UP000054549"/>
    </source>
</evidence>
<sequence>MRSHPLQEVGTLQLIPAAIIWIIKLGFWEVRLTRGARTWRSAHTSPGTTKLC</sequence>